<dbReference type="EMBL" id="JABDTM020023580">
    <property type="protein sequence ID" value="KAH0815084.1"/>
    <property type="molecule type" value="Genomic_DNA"/>
</dbReference>
<evidence type="ECO:0000256" key="4">
    <source>
        <dbReference type="SAM" id="SignalP"/>
    </source>
</evidence>
<evidence type="ECO:0000256" key="3">
    <source>
        <dbReference type="ARBA" id="ARBA00060902"/>
    </source>
</evidence>
<gene>
    <name evidence="5" type="ORF">GEV33_007708</name>
</gene>
<keyword evidence="6" id="KW-1185">Reference proteome</keyword>
<evidence type="ECO:0000256" key="1">
    <source>
        <dbReference type="ARBA" id="ARBA00022729"/>
    </source>
</evidence>
<dbReference type="PANTHER" id="PTHR11008">
    <property type="entry name" value="PROTEIN TAKEOUT-LIKE PROTEIN"/>
    <property type="match status" value="1"/>
</dbReference>
<dbReference type="Gene3D" id="3.15.10.30">
    <property type="entry name" value="Haemolymph juvenile hormone binding protein"/>
    <property type="match status" value="3"/>
</dbReference>
<reference evidence="5" key="2">
    <citation type="submission" date="2021-08" db="EMBL/GenBank/DDBJ databases">
        <authorList>
            <person name="Eriksson T."/>
        </authorList>
    </citation>
    <scope>NUCLEOTIDE SEQUENCE</scope>
    <source>
        <strain evidence="5">Stoneville</strain>
        <tissue evidence="5">Whole head</tissue>
    </source>
</reference>
<comment type="similarity">
    <text evidence="3">Belongs to the TO family.</text>
</comment>
<dbReference type="FunFam" id="3.15.10.30:FF:000001">
    <property type="entry name" value="Takeout-like protein 1"/>
    <property type="match status" value="1"/>
</dbReference>
<keyword evidence="1 4" id="KW-0732">Signal</keyword>
<dbReference type="Proteomes" id="UP000719412">
    <property type="component" value="Unassembled WGS sequence"/>
</dbReference>
<reference evidence="5" key="1">
    <citation type="journal article" date="2020" name="J Insects Food Feed">
        <title>The yellow mealworm (Tenebrio molitor) genome: a resource for the emerging insects as food and feed industry.</title>
        <authorList>
            <person name="Eriksson T."/>
            <person name="Andere A."/>
            <person name="Kelstrup H."/>
            <person name="Emery V."/>
            <person name="Picard C."/>
        </authorList>
    </citation>
    <scope>NUCLEOTIDE SEQUENCE</scope>
    <source>
        <strain evidence="5">Stoneville</strain>
        <tissue evidence="5">Whole head</tissue>
    </source>
</reference>
<name>A0A8J6HI09_TENMO</name>
<evidence type="ECO:0000313" key="6">
    <source>
        <dbReference type="Proteomes" id="UP000719412"/>
    </source>
</evidence>
<organism evidence="5 6">
    <name type="scientific">Tenebrio molitor</name>
    <name type="common">Yellow mealworm beetle</name>
    <dbReference type="NCBI Taxonomy" id="7067"/>
    <lineage>
        <taxon>Eukaryota</taxon>
        <taxon>Metazoa</taxon>
        <taxon>Ecdysozoa</taxon>
        <taxon>Arthropoda</taxon>
        <taxon>Hexapoda</taxon>
        <taxon>Insecta</taxon>
        <taxon>Pterygota</taxon>
        <taxon>Neoptera</taxon>
        <taxon>Endopterygota</taxon>
        <taxon>Coleoptera</taxon>
        <taxon>Polyphaga</taxon>
        <taxon>Cucujiformia</taxon>
        <taxon>Tenebrionidae</taxon>
        <taxon>Tenebrio</taxon>
    </lineage>
</organism>
<feature type="chain" id="PRO_5035329554" description="JHBP domain containing protein" evidence="4">
    <location>
        <begin position="19"/>
        <end position="462"/>
    </location>
</feature>
<comment type="caution">
    <text evidence="5">The sequence shown here is derived from an EMBL/GenBank/DDBJ whole genome shotgun (WGS) entry which is preliminary data.</text>
</comment>
<dbReference type="GO" id="GO:0005615">
    <property type="term" value="C:extracellular space"/>
    <property type="evidence" value="ECO:0007669"/>
    <property type="project" value="TreeGrafter"/>
</dbReference>
<dbReference type="PANTHER" id="PTHR11008:SF32">
    <property type="entry name" value="CIRCADIAN CLOCK-CONTROLLED PROTEIN DAYWAKE-RELATED"/>
    <property type="match status" value="1"/>
</dbReference>
<sequence>MNRHIFVLSLLGCLCACAKLPSTFKKCNRKQSDFNDCFFKAVEHAIKQLNVPMKEIGLPNLDPLYVPQMSVGAGNSAAAFEQNYNNITLTGFTKNECTKIEINFDAKTMHVECGTPEILMAFDYEFKGRILVLPINGKGPGSVTIINSKNSLTFKFEEYVKKGQKYMKVVESKFKWTPEKLVVKLENLFGDDKALNDNINQVFNDNWKELNDDVGPSYDEAFGKIFGSIANDFFGRISTSELFAPNFKRCNRKQPDFKECFFKAVEHAVSQMTISMKEVGLPKLNPMSIPWMSIAVGTSAAAFQQNYENITLSGFTKNSCSKIDKEPGRVDIIKPKNVLTLKFEEYKKKGKQYIRITDHKFLWTPQQLVFILENLFGDNEALNKNLNDVFNENWKALYDHSGPNYEGAFEKIFAAIANSFLGKFQCPNSSTARFLFSISTSLFHIVDRFYLWKLPHQARHLI</sequence>
<evidence type="ECO:0008006" key="7">
    <source>
        <dbReference type="Google" id="ProtNLM"/>
    </source>
</evidence>
<dbReference type="InterPro" id="IPR010562">
    <property type="entry name" value="Haemolymph_juvenile_hormone-bd"/>
</dbReference>
<feature type="signal peptide" evidence="4">
    <location>
        <begin position="1"/>
        <end position="18"/>
    </location>
</feature>
<evidence type="ECO:0000256" key="2">
    <source>
        <dbReference type="ARBA" id="ARBA00023108"/>
    </source>
</evidence>
<accession>A0A8J6HI09</accession>
<dbReference type="InterPro" id="IPR038606">
    <property type="entry name" value="To_sf"/>
</dbReference>
<dbReference type="AlphaFoldDB" id="A0A8J6HI09"/>
<dbReference type="SMART" id="SM00700">
    <property type="entry name" value="JHBP"/>
    <property type="match status" value="2"/>
</dbReference>
<proteinExistence type="inferred from homology"/>
<protein>
    <recommendedName>
        <fullName evidence="7">JHBP domain containing protein</fullName>
    </recommendedName>
</protein>
<dbReference type="Pfam" id="PF06585">
    <property type="entry name" value="JHBP"/>
    <property type="match status" value="3"/>
</dbReference>
<evidence type="ECO:0000313" key="5">
    <source>
        <dbReference type="EMBL" id="KAH0815084.1"/>
    </source>
</evidence>
<dbReference type="GO" id="GO:0007623">
    <property type="term" value="P:circadian rhythm"/>
    <property type="evidence" value="ECO:0007669"/>
    <property type="project" value="UniProtKB-ARBA"/>
</dbReference>
<keyword evidence="2" id="KW-0090">Biological rhythms</keyword>